<protein>
    <recommendedName>
        <fullName evidence="3">MarR family transcriptional regulator</fullName>
    </recommendedName>
</protein>
<dbReference type="InterPro" id="IPR036390">
    <property type="entry name" value="WH_DNA-bd_sf"/>
</dbReference>
<evidence type="ECO:0008006" key="3">
    <source>
        <dbReference type="Google" id="ProtNLM"/>
    </source>
</evidence>
<gene>
    <name evidence="1" type="ORF">GCM10009560_49820</name>
</gene>
<dbReference type="Proteomes" id="UP001501578">
    <property type="component" value="Unassembled WGS sequence"/>
</dbReference>
<organism evidence="1 2">
    <name type="scientific">Nonomuraea longicatena</name>
    <dbReference type="NCBI Taxonomy" id="83682"/>
    <lineage>
        <taxon>Bacteria</taxon>
        <taxon>Bacillati</taxon>
        <taxon>Actinomycetota</taxon>
        <taxon>Actinomycetes</taxon>
        <taxon>Streptosporangiales</taxon>
        <taxon>Streptosporangiaceae</taxon>
        <taxon>Nonomuraea</taxon>
    </lineage>
</organism>
<comment type="caution">
    <text evidence="1">The sequence shown here is derived from an EMBL/GenBank/DDBJ whole genome shotgun (WGS) entry which is preliminary data.</text>
</comment>
<dbReference type="EMBL" id="BAAAHQ010000025">
    <property type="protein sequence ID" value="GAA0939272.1"/>
    <property type="molecule type" value="Genomic_DNA"/>
</dbReference>
<dbReference type="SUPFAM" id="SSF46785">
    <property type="entry name" value="Winged helix' DNA-binding domain"/>
    <property type="match status" value="1"/>
</dbReference>
<name>A0ABP4ASW5_9ACTN</name>
<evidence type="ECO:0000313" key="2">
    <source>
        <dbReference type="Proteomes" id="UP001501578"/>
    </source>
</evidence>
<reference evidence="2" key="1">
    <citation type="journal article" date="2019" name="Int. J. Syst. Evol. Microbiol.">
        <title>The Global Catalogue of Microorganisms (GCM) 10K type strain sequencing project: providing services to taxonomists for standard genome sequencing and annotation.</title>
        <authorList>
            <consortium name="The Broad Institute Genomics Platform"/>
            <consortium name="The Broad Institute Genome Sequencing Center for Infectious Disease"/>
            <person name="Wu L."/>
            <person name="Ma J."/>
        </authorList>
    </citation>
    <scope>NUCLEOTIDE SEQUENCE [LARGE SCALE GENOMIC DNA]</scope>
    <source>
        <strain evidence="2">JCM 11136</strain>
    </source>
</reference>
<dbReference type="Gene3D" id="1.10.10.10">
    <property type="entry name" value="Winged helix-like DNA-binding domain superfamily/Winged helix DNA-binding domain"/>
    <property type="match status" value="1"/>
</dbReference>
<proteinExistence type="predicted"/>
<dbReference type="RefSeq" id="WP_343952420.1">
    <property type="nucleotide sequence ID" value="NZ_BAAAHQ010000025.1"/>
</dbReference>
<sequence>MDKPLGYWLMHLHNLLEEQFARTLADLGLSRRRWQALNLLSRGDSTREELATALAHFSSDGGPDPLEALITQGWAASTGGEAVALTEAGRAAHVEAGRHVETSRATVLGGLTREQYAETIRVLTVMAGNVEADLARSHRQAPAGARTALPDGAG</sequence>
<accession>A0ABP4ASW5</accession>
<dbReference type="InterPro" id="IPR036388">
    <property type="entry name" value="WH-like_DNA-bd_sf"/>
</dbReference>
<evidence type="ECO:0000313" key="1">
    <source>
        <dbReference type="EMBL" id="GAA0939272.1"/>
    </source>
</evidence>
<keyword evidence="2" id="KW-1185">Reference proteome</keyword>